<protein>
    <submittedName>
        <fullName evidence="4">Thioesterase</fullName>
    </submittedName>
</protein>
<sequence>MEARGTTDAVREPRDGRRARRPLGGNRQEWLLCPRPDPEASLRLLCLPYAGGRAGGLLGLADGLPAGVEMGVVELPGHGGRLREVPFTRLRPLVAHLAGRLAGRLDKPYVLLGYSMGALLAFEVAHELARRGLPGPRALFVAAFEAPHLPPARPPMHDLPRAGLLARLARYDNAAAAVLGNEELAGIMLPIVRADMAVCETYEHRPRPPLDVPVAAFGGDADATVSRDGLEAWRELTRGGFSVTHVPGGHFFLDSARDVFVKGLRAELARLTDSRE</sequence>
<dbReference type="Gene3D" id="3.40.50.1820">
    <property type="entry name" value="alpha/beta hydrolase"/>
    <property type="match status" value="1"/>
</dbReference>
<proteinExistence type="inferred from homology"/>
<accession>A0ABX8QSL3</accession>
<evidence type="ECO:0000256" key="1">
    <source>
        <dbReference type="ARBA" id="ARBA00007169"/>
    </source>
</evidence>
<dbReference type="InterPro" id="IPR001031">
    <property type="entry name" value="Thioesterase"/>
</dbReference>
<dbReference type="RefSeq" id="WP_231334995.1">
    <property type="nucleotide sequence ID" value="NZ_CP059572.1"/>
</dbReference>
<feature type="compositionally biased region" description="Basic and acidic residues" evidence="2">
    <location>
        <begin position="1"/>
        <end position="16"/>
    </location>
</feature>
<name>A0ABX8QSL3_9ACTN</name>
<dbReference type="Pfam" id="PF00975">
    <property type="entry name" value="Thioesterase"/>
    <property type="match status" value="1"/>
</dbReference>
<dbReference type="Proteomes" id="UP001049518">
    <property type="component" value="Chromosome"/>
</dbReference>
<evidence type="ECO:0000256" key="2">
    <source>
        <dbReference type="SAM" id="MobiDB-lite"/>
    </source>
</evidence>
<evidence type="ECO:0000259" key="3">
    <source>
        <dbReference type="Pfam" id="PF00975"/>
    </source>
</evidence>
<dbReference type="PANTHER" id="PTHR11487">
    <property type="entry name" value="THIOESTERASE"/>
    <property type="match status" value="1"/>
</dbReference>
<dbReference type="InterPro" id="IPR029058">
    <property type="entry name" value="AB_hydrolase_fold"/>
</dbReference>
<reference evidence="4" key="1">
    <citation type="submission" date="2020-07" db="EMBL/GenBank/DDBJ databases">
        <authorList>
            <person name="Tarantini F.S."/>
            <person name="Hong K.W."/>
            <person name="Chan K.G."/>
        </authorList>
    </citation>
    <scope>NUCLEOTIDE SEQUENCE</scope>
    <source>
        <strain evidence="4">32-07</strain>
    </source>
</reference>
<evidence type="ECO:0000313" key="4">
    <source>
        <dbReference type="EMBL" id="QXJ21816.1"/>
    </source>
</evidence>
<comment type="similarity">
    <text evidence="1">Belongs to the thioesterase family.</text>
</comment>
<gene>
    <name evidence="4" type="ORF">AGRA3207_002715</name>
</gene>
<organism evidence="4 5">
    <name type="scientific">Actinomadura graeca</name>
    <dbReference type="NCBI Taxonomy" id="2750812"/>
    <lineage>
        <taxon>Bacteria</taxon>
        <taxon>Bacillati</taxon>
        <taxon>Actinomycetota</taxon>
        <taxon>Actinomycetes</taxon>
        <taxon>Streptosporangiales</taxon>
        <taxon>Thermomonosporaceae</taxon>
        <taxon>Actinomadura</taxon>
    </lineage>
</organism>
<dbReference type="PANTHER" id="PTHR11487:SF0">
    <property type="entry name" value="S-ACYL FATTY ACID SYNTHASE THIOESTERASE, MEDIUM CHAIN"/>
    <property type="match status" value="1"/>
</dbReference>
<evidence type="ECO:0000313" key="5">
    <source>
        <dbReference type="Proteomes" id="UP001049518"/>
    </source>
</evidence>
<dbReference type="EMBL" id="CP059572">
    <property type="protein sequence ID" value="QXJ21816.1"/>
    <property type="molecule type" value="Genomic_DNA"/>
</dbReference>
<keyword evidence="5" id="KW-1185">Reference proteome</keyword>
<feature type="region of interest" description="Disordered" evidence="2">
    <location>
        <begin position="1"/>
        <end position="22"/>
    </location>
</feature>
<dbReference type="SUPFAM" id="SSF53474">
    <property type="entry name" value="alpha/beta-Hydrolases"/>
    <property type="match status" value="1"/>
</dbReference>
<dbReference type="InterPro" id="IPR012223">
    <property type="entry name" value="TEII"/>
</dbReference>
<feature type="domain" description="Thioesterase" evidence="3">
    <location>
        <begin position="43"/>
        <end position="255"/>
    </location>
</feature>